<dbReference type="InterPro" id="IPR036770">
    <property type="entry name" value="Ankyrin_rpt-contain_sf"/>
</dbReference>
<organism evidence="1 2">
    <name type="scientific">Polarella glacialis</name>
    <name type="common">Dinoflagellate</name>
    <dbReference type="NCBI Taxonomy" id="89957"/>
    <lineage>
        <taxon>Eukaryota</taxon>
        <taxon>Sar</taxon>
        <taxon>Alveolata</taxon>
        <taxon>Dinophyceae</taxon>
        <taxon>Suessiales</taxon>
        <taxon>Suessiaceae</taxon>
        <taxon>Polarella</taxon>
    </lineage>
</organism>
<dbReference type="EMBL" id="CAJNNV010006394">
    <property type="protein sequence ID" value="CAE8593563.1"/>
    <property type="molecule type" value="Genomic_DNA"/>
</dbReference>
<reference evidence="1" key="1">
    <citation type="submission" date="2021-02" db="EMBL/GenBank/DDBJ databases">
        <authorList>
            <person name="Dougan E. K."/>
            <person name="Rhodes N."/>
            <person name="Thang M."/>
            <person name="Chan C."/>
        </authorList>
    </citation>
    <scope>NUCLEOTIDE SEQUENCE</scope>
</reference>
<dbReference type="Gene3D" id="1.25.40.20">
    <property type="entry name" value="Ankyrin repeat-containing domain"/>
    <property type="match status" value="1"/>
</dbReference>
<protein>
    <recommendedName>
        <fullName evidence="3">Poly [ADP-ribose] polymerase</fullName>
    </recommendedName>
</protein>
<name>A0A813E4G5_POLGL</name>
<dbReference type="SUPFAM" id="SSF56399">
    <property type="entry name" value="ADP-ribosylation"/>
    <property type="match status" value="1"/>
</dbReference>
<evidence type="ECO:0000313" key="2">
    <source>
        <dbReference type="Proteomes" id="UP000654075"/>
    </source>
</evidence>
<evidence type="ECO:0000313" key="1">
    <source>
        <dbReference type="EMBL" id="CAE8593563.1"/>
    </source>
</evidence>
<accession>A0A813E4G5</accession>
<gene>
    <name evidence="1" type="ORF">PGLA1383_LOCUS12155</name>
</gene>
<dbReference type="Gene3D" id="3.90.228.10">
    <property type="match status" value="1"/>
</dbReference>
<evidence type="ECO:0008006" key="3">
    <source>
        <dbReference type="Google" id="ProtNLM"/>
    </source>
</evidence>
<dbReference type="Proteomes" id="UP000654075">
    <property type="component" value="Unassembled WGS sequence"/>
</dbReference>
<dbReference type="SUPFAM" id="SSF48403">
    <property type="entry name" value="Ankyrin repeat"/>
    <property type="match status" value="1"/>
</dbReference>
<keyword evidence="2" id="KW-1185">Reference proteome</keyword>
<dbReference type="OrthoDB" id="6133115at2759"/>
<proteinExistence type="predicted"/>
<comment type="caution">
    <text evidence="1">The sequence shown here is derived from an EMBL/GenBank/DDBJ whole genome shotgun (WGS) entry which is preliminary data.</text>
</comment>
<sequence>MAGQIGQFASLKEGFFACANEHGHFKTGDPDSVRSLADFLGLDEEIVQARIDEIDADHNGPLTTRAGSLHTEPYPPTHTPVVPRCRAASVAYTGRGLWGTSIALEGPPSLNGKAFLPKPTQPSFWGGALCPGLAQPFLGRFWPALRPMSLNYFRQSHAPARKLWGSWRRAGLTQWELRTHPFRKVWIVASKARPAFWVGAARHRLARPLHAVCACISQRGAPIGRRAADHNGFVTFAEFAPWADRHTRNVLLGLAGVALKSRWQEGMPSYWTTTPAMKDTTEEMLSPGGFGARRGLPLGIYSQRQLDQANSLIDLAKFGKWTNLIESLTLRRDLLNVRPPYREYGIIHQAAYFGGAEAVGVLRQLVALEADVHVLTMTGRTALDVAVLRGSHLAVAYLEPLTSPHQLDARRREESAHAILDATKMARWEELFQKLQLCPDLVNARPEPREYAALHKAAFRGDVVVLQRLVDEFKADVCLRSKSGQTALQVAIASEKHQASTYLDSVMPTVHLHDEFVTFPEQVCVRVTDPEMLSRWFQALLQDVHKSHNNWTRDRRRATDGEVEDKSTPVPQSYEFVAAFRNENAALWRTYQINREIVKERCEHNASFQKWVPWTASGTKTVTRQGRLDFELEARANDWFLFHASIPEALRGIARTGFKMANVAKGADSTGGGLYGEGTYIPGSIAKVDEYARKRVALGAEFGGCRTAALCRVIGGRHFYTYSDIEQSDKSQFNLGALQGECHSTVGDRLKLKNTFREYVVYDGSHAYLEYIIYYKRLGIDEKYC</sequence>
<dbReference type="AlphaFoldDB" id="A0A813E4G5"/>